<dbReference type="EMBL" id="JAHYIQ010000030">
    <property type="protein sequence ID" value="KAK1120664.1"/>
    <property type="molecule type" value="Genomic_DNA"/>
</dbReference>
<proteinExistence type="predicted"/>
<dbReference type="Proteomes" id="UP001177670">
    <property type="component" value="Unassembled WGS sequence"/>
</dbReference>
<comment type="caution">
    <text evidence="1">The sequence shown here is derived from an EMBL/GenBank/DDBJ whole genome shotgun (WGS) entry which is preliminary data.</text>
</comment>
<accession>A0AA40FKN9</accession>
<name>A0AA40FKN9_9HYME</name>
<reference evidence="1" key="1">
    <citation type="submission" date="2021-10" db="EMBL/GenBank/DDBJ databases">
        <title>Melipona bicolor Genome sequencing and assembly.</title>
        <authorList>
            <person name="Araujo N.S."/>
            <person name="Arias M.C."/>
        </authorList>
    </citation>
    <scope>NUCLEOTIDE SEQUENCE</scope>
    <source>
        <strain evidence="1">USP_2M_L1-L4_2017</strain>
        <tissue evidence="1">Whole body</tissue>
    </source>
</reference>
<keyword evidence="2" id="KW-1185">Reference proteome</keyword>
<evidence type="ECO:0000313" key="2">
    <source>
        <dbReference type="Proteomes" id="UP001177670"/>
    </source>
</evidence>
<evidence type="ECO:0000313" key="1">
    <source>
        <dbReference type="EMBL" id="KAK1120664.1"/>
    </source>
</evidence>
<sequence>MKSSPGATDQLQKRGLLAERSAIVSVAEGTHYGYVYAMEGHKQRTTLPYITEQRLSCRGNGDELQKNVHVMGAGR</sequence>
<dbReference type="AlphaFoldDB" id="A0AA40FKN9"/>
<protein>
    <submittedName>
        <fullName evidence="1">Uncharacterized protein</fullName>
    </submittedName>
</protein>
<gene>
    <name evidence="1" type="ORF">K0M31_012270</name>
</gene>
<organism evidence="1 2">
    <name type="scientific">Melipona bicolor</name>
    <dbReference type="NCBI Taxonomy" id="60889"/>
    <lineage>
        <taxon>Eukaryota</taxon>
        <taxon>Metazoa</taxon>
        <taxon>Ecdysozoa</taxon>
        <taxon>Arthropoda</taxon>
        <taxon>Hexapoda</taxon>
        <taxon>Insecta</taxon>
        <taxon>Pterygota</taxon>
        <taxon>Neoptera</taxon>
        <taxon>Endopterygota</taxon>
        <taxon>Hymenoptera</taxon>
        <taxon>Apocrita</taxon>
        <taxon>Aculeata</taxon>
        <taxon>Apoidea</taxon>
        <taxon>Anthophila</taxon>
        <taxon>Apidae</taxon>
        <taxon>Melipona</taxon>
    </lineage>
</organism>